<sequence>MDSRDHRLGAASWAALGASANLSADPRKGSRLERAGAPWNRDLENGAQEATDIGNMRGDPGRAAGLFADRPDQGARGDWRGRLPPRGLSARKRAAGVCDGLSGGARVSPVQHERQWPAIM</sequence>
<dbReference type="AlphaFoldDB" id="A0A4U8Z7N5"/>
<gene>
    <name evidence="2" type="ORF">MTUNDRAET4_0100</name>
</gene>
<accession>A0A4U8Z7N5</accession>
<evidence type="ECO:0000313" key="2">
    <source>
        <dbReference type="EMBL" id="VFU17549.1"/>
    </source>
</evidence>
<organism evidence="2 3">
    <name type="scientific">Methylocella tundrae</name>
    <dbReference type="NCBI Taxonomy" id="227605"/>
    <lineage>
        <taxon>Bacteria</taxon>
        <taxon>Pseudomonadati</taxon>
        <taxon>Pseudomonadota</taxon>
        <taxon>Alphaproteobacteria</taxon>
        <taxon>Hyphomicrobiales</taxon>
        <taxon>Beijerinckiaceae</taxon>
        <taxon>Methylocella</taxon>
    </lineage>
</organism>
<dbReference type="KEGG" id="mtun:MTUNDRAET4_0100.2"/>
<proteinExistence type="predicted"/>
<protein>
    <submittedName>
        <fullName evidence="2">Uncharacterized protein</fullName>
    </submittedName>
</protein>
<dbReference type="Proteomes" id="UP000294360">
    <property type="component" value="Plasmid 3"/>
</dbReference>
<name>A0A4U8Z7N5_METTU</name>
<feature type="compositionally biased region" description="Basic and acidic residues" evidence="1">
    <location>
        <begin position="111"/>
        <end position="120"/>
    </location>
</feature>
<feature type="compositionally biased region" description="Basic and acidic residues" evidence="1">
    <location>
        <begin position="69"/>
        <end position="81"/>
    </location>
</feature>
<keyword evidence="2" id="KW-0614">Plasmid</keyword>
<evidence type="ECO:0000313" key="3">
    <source>
        <dbReference type="Proteomes" id="UP000294360"/>
    </source>
</evidence>
<geneLocation type="plasmid" evidence="2 3">
    <name>3</name>
</geneLocation>
<feature type="region of interest" description="Disordered" evidence="1">
    <location>
        <begin position="67"/>
        <end position="120"/>
    </location>
</feature>
<reference evidence="2 3" key="1">
    <citation type="submission" date="2019-03" db="EMBL/GenBank/DDBJ databases">
        <authorList>
            <person name="Kox A.R. M."/>
        </authorList>
    </citation>
    <scope>NUCLEOTIDE SEQUENCE [LARGE SCALE GENOMIC DNA]</scope>
    <source>
        <strain evidence="2">MTUNDRAET4 annotated genome</strain>
        <plasmid evidence="3">3</plasmid>
    </source>
</reference>
<feature type="compositionally biased region" description="Basic and acidic residues" evidence="1">
    <location>
        <begin position="25"/>
        <end position="34"/>
    </location>
</feature>
<feature type="region of interest" description="Disordered" evidence="1">
    <location>
        <begin position="21"/>
        <end position="44"/>
    </location>
</feature>
<evidence type="ECO:0000256" key="1">
    <source>
        <dbReference type="SAM" id="MobiDB-lite"/>
    </source>
</evidence>
<dbReference type="EMBL" id="LR536452">
    <property type="protein sequence ID" value="VFU17549.1"/>
    <property type="molecule type" value="Genomic_DNA"/>
</dbReference>